<organism evidence="1 2">
    <name type="scientific">Bacteroides uniformis</name>
    <dbReference type="NCBI Taxonomy" id="820"/>
    <lineage>
        <taxon>Bacteria</taxon>
        <taxon>Pseudomonadati</taxon>
        <taxon>Bacteroidota</taxon>
        <taxon>Bacteroidia</taxon>
        <taxon>Bacteroidales</taxon>
        <taxon>Bacteroidaceae</taxon>
        <taxon>Bacteroides</taxon>
    </lineage>
</organism>
<dbReference type="RefSeq" id="WP_117963429.1">
    <property type="nucleotide sequence ID" value="NZ_JADNFT010000009.1"/>
</dbReference>
<protein>
    <submittedName>
        <fullName evidence="1">Uncharacterized protein</fullName>
    </submittedName>
</protein>
<proteinExistence type="predicted"/>
<evidence type="ECO:0000313" key="1">
    <source>
        <dbReference type="EMBL" id="RGI74902.1"/>
    </source>
</evidence>
<reference evidence="1 2" key="1">
    <citation type="submission" date="2018-08" db="EMBL/GenBank/DDBJ databases">
        <title>A genome reference for cultivated species of the human gut microbiota.</title>
        <authorList>
            <person name="Zou Y."/>
            <person name="Xue W."/>
            <person name="Luo G."/>
        </authorList>
    </citation>
    <scope>NUCLEOTIDE SEQUENCE [LARGE SCALE GENOMIC DNA]</scope>
    <source>
        <strain evidence="1 2">TM10-17</strain>
    </source>
</reference>
<dbReference type="EMBL" id="QSOF01000016">
    <property type="protein sequence ID" value="RGI74902.1"/>
    <property type="molecule type" value="Genomic_DNA"/>
</dbReference>
<dbReference type="AlphaFoldDB" id="A0A374MTW5"/>
<gene>
    <name evidence="1" type="ORF">DXD90_11880</name>
</gene>
<accession>A0A374MTW5</accession>
<evidence type="ECO:0000313" key="2">
    <source>
        <dbReference type="Proteomes" id="UP000263754"/>
    </source>
</evidence>
<dbReference type="Proteomes" id="UP000263754">
    <property type="component" value="Unassembled WGS sequence"/>
</dbReference>
<comment type="caution">
    <text evidence="1">The sequence shown here is derived from an EMBL/GenBank/DDBJ whole genome shotgun (WGS) entry which is preliminary data.</text>
</comment>
<name>A0A374MTW5_BACUN</name>
<sequence>MYKNIEIADVIGSAFFYGRTKTQFTFEEIEIVFTEIRQKDQFISIENKNRSLRHIMDLIEVDNIEVDRTIVLPKNKAIQDRFERQFYRLDIETRDLLSEIVKSIFEL</sequence>